<organism evidence="1 2">
    <name type="scientific">Potamilus streckersoni</name>
    <dbReference type="NCBI Taxonomy" id="2493646"/>
    <lineage>
        <taxon>Eukaryota</taxon>
        <taxon>Metazoa</taxon>
        <taxon>Spiralia</taxon>
        <taxon>Lophotrochozoa</taxon>
        <taxon>Mollusca</taxon>
        <taxon>Bivalvia</taxon>
        <taxon>Autobranchia</taxon>
        <taxon>Heteroconchia</taxon>
        <taxon>Palaeoheterodonta</taxon>
        <taxon>Unionida</taxon>
        <taxon>Unionoidea</taxon>
        <taxon>Unionidae</taxon>
        <taxon>Ambleminae</taxon>
        <taxon>Lampsilini</taxon>
        <taxon>Potamilus</taxon>
    </lineage>
</organism>
<name>A0AAE0T627_9BIVA</name>
<dbReference type="AlphaFoldDB" id="A0AAE0T627"/>
<sequence length="107" mass="12067">MVPWSAMSSTKSRSVSRFGFSHGIPKSSWSMAFCIMKLITIWKKKGDRIHLCLTPVLMAKKFVVPSSILTQHLKNNKIPDLNMMSAEMLKHSGQCLINELTDILNTC</sequence>
<accession>A0AAE0T627</accession>
<protein>
    <submittedName>
        <fullName evidence="1">Uncharacterized protein</fullName>
    </submittedName>
</protein>
<dbReference type="Proteomes" id="UP001195483">
    <property type="component" value="Unassembled WGS sequence"/>
</dbReference>
<evidence type="ECO:0000313" key="2">
    <source>
        <dbReference type="Proteomes" id="UP001195483"/>
    </source>
</evidence>
<gene>
    <name evidence="1" type="ORF">CHS0354_013832</name>
</gene>
<dbReference type="EMBL" id="JAEAOA010000847">
    <property type="protein sequence ID" value="KAK3604432.1"/>
    <property type="molecule type" value="Genomic_DNA"/>
</dbReference>
<reference evidence="1" key="3">
    <citation type="submission" date="2023-05" db="EMBL/GenBank/DDBJ databases">
        <authorList>
            <person name="Smith C.H."/>
        </authorList>
    </citation>
    <scope>NUCLEOTIDE SEQUENCE</scope>
    <source>
        <strain evidence="1">CHS0354</strain>
        <tissue evidence="1">Mantle</tissue>
    </source>
</reference>
<keyword evidence="2" id="KW-1185">Reference proteome</keyword>
<proteinExistence type="predicted"/>
<evidence type="ECO:0000313" key="1">
    <source>
        <dbReference type="EMBL" id="KAK3604432.1"/>
    </source>
</evidence>
<reference evidence="1" key="1">
    <citation type="journal article" date="2021" name="Genome Biol. Evol.">
        <title>A High-Quality Reference Genome for a Parasitic Bivalve with Doubly Uniparental Inheritance (Bivalvia: Unionida).</title>
        <authorList>
            <person name="Smith C.H."/>
        </authorList>
    </citation>
    <scope>NUCLEOTIDE SEQUENCE</scope>
    <source>
        <strain evidence="1">CHS0354</strain>
    </source>
</reference>
<comment type="caution">
    <text evidence="1">The sequence shown here is derived from an EMBL/GenBank/DDBJ whole genome shotgun (WGS) entry which is preliminary data.</text>
</comment>
<reference evidence="1" key="2">
    <citation type="journal article" date="2021" name="Genome Biol. Evol.">
        <title>Developing a high-quality reference genome for a parasitic bivalve with doubly uniparental inheritance (Bivalvia: Unionida).</title>
        <authorList>
            <person name="Smith C.H."/>
        </authorList>
    </citation>
    <scope>NUCLEOTIDE SEQUENCE</scope>
    <source>
        <strain evidence="1">CHS0354</strain>
        <tissue evidence="1">Mantle</tissue>
    </source>
</reference>